<dbReference type="InterPro" id="IPR027381">
    <property type="entry name" value="LytR/CpsA/Psr_C"/>
</dbReference>
<feature type="domain" description="Cell envelope-related transcriptional attenuator" evidence="3">
    <location>
        <begin position="283"/>
        <end position="456"/>
    </location>
</feature>
<dbReference type="Pfam" id="PF13399">
    <property type="entry name" value="LytR_C"/>
    <property type="match status" value="1"/>
</dbReference>
<evidence type="ECO:0000313" key="5">
    <source>
        <dbReference type="EMBL" id="UMB70388.1"/>
    </source>
</evidence>
<gene>
    <name evidence="5" type="ORF">MKK62_03355</name>
</gene>
<dbReference type="Gene3D" id="3.30.70.2390">
    <property type="match status" value="1"/>
</dbReference>
<comment type="similarity">
    <text evidence="1">Belongs to the LytR/CpsA/Psr (LCP) family.</text>
</comment>
<organism evidence="5 6">
    <name type="scientific">Mycobacterium paraterrae</name>
    <dbReference type="NCBI Taxonomy" id="577492"/>
    <lineage>
        <taxon>Bacteria</taxon>
        <taxon>Bacillati</taxon>
        <taxon>Actinomycetota</taxon>
        <taxon>Actinomycetes</taxon>
        <taxon>Mycobacteriales</taxon>
        <taxon>Mycobacteriaceae</taxon>
        <taxon>Mycobacterium</taxon>
    </lineage>
</organism>
<dbReference type="PANTHER" id="PTHR33392">
    <property type="entry name" value="POLYISOPRENYL-TEICHOIC ACID--PEPTIDOGLYCAN TEICHOIC ACID TRANSFERASE TAGU"/>
    <property type="match status" value="1"/>
</dbReference>
<dbReference type="EMBL" id="CP092488">
    <property type="protein sequence ID" value="UMB70388.1"/>
    <property type="molecule type" value="Genomic_DNA"/>
</dbReference>
<dbReference type="Proteomes" id="UP001055336">
    <property type="component" value="Chromosome"/>
</dbReference>
<feature type="region of interest" description="Disordered" evidence="2">
    <location>
        <begin position="99"/>
        <end position="129"/>
    </location>
</feature>
<keyword evidence="6" id="KW-1185">Reference proteome</keyword>
<feature type="region of interest" description="Disordered" evidence="2">
    <location>
        <begin position="163"/>
        <end position="195"/>
    </location>
</feature>
<evidence type="ECO:0000259" key="4">
    <source>
        <dbReference type="Pfam" id="PF13399"/>
    </source>
</evidence>
<evidence type="ECO:0000256" key="2">
    <source>
        <dbReference type="SAM" id="MobiDB-lite"/>
    </source>
</evidence>
<feature type="compositionally biased region" description="Low complexity" evidence="2">
    <location>
        <begin position="544"/>
        <end position="559"/>
    </location>
</feature>
<feature type="compositionally biased region" description="Basic residues" evidence="2">
    <location>
        <begin position="184"/>
        <end position="195"/>
    </location>
</feature>
<feature type="domain" description="LytR/CpsA/Psr regulator C-terminal" evidence="4">
    <location>
        <begin position="583"/>
        <end position="667"/>
    </location>
</feature>
<feature type="region of interest" description="Disordered" evidence="2">
    <location>
        <begin position="672"/>
        <end position="710"/>
    </location>
</feature>
<evidence type="ECO:0000259" key="3">
    <source>
        <dbReference type="Pfam" id="PF03816"/>
    </source>
</evidence>
<dbReference type="InterPro" id="IPR050922">
    <property type="entry name" value="LytR/CpsA/Psr_CW_biosynth"/>
</dbReference>
<accession>A0ABY3VPL4</accession>
<feature type="region of interest" description="Disordered" evidence="2">
    <location>
        <begin position="1"/>
        <end position="82"/>
    </location>
</feature>
<feature type="region of interest" description="Disordered" evidence="2">
    <location>
        <begin position="534"/>
        <end position="571"/>
    </location>
</feature>
<feature type="compositionally biased region" description="Polar residues" evidence="2">
    <location>
        <begin position="585"/>
        <end position="604"/>
    </location>
</feature>
<dbReference type="Pfam" id="PF03816">
    <property type="entry name" value="LytR_cpsA_psr"/>
    <property type="match status" value="1"/>
</dbReference>
<dbReference type="InterPro" id="IPR004474">
    <property type="entry name" value="LytR_CpsA_psr"/>
</dbReference>
<evidence type="ECO:0000256" key="1">
    <source>
        <dbReference type="ARBA" id="ARBA00006068"/>
    </source>
</evidence>
<dbReference type="Gene3D" id="3.40.630.190">
    <property type="entry name" value="LCP protein"/>
    <property type="match status" value="1"/>
</dbReference>
<sequence>MSDGDSATHGPDADDIGLTGTPPGSRGAAPWERFGTAPTATIVHQWVGPSAMREPVESTAPLDPADHGNGNGSHDTSGNHAEGGLSVAELIAKIGGAATDRPRRHHAAPDTETNEPAPSADQPEDYNPYELLSPADYSDELPNLDAIRRVAVLGDTDAEKTTVLPAAPANLLETTDDDDVAPERKRKPKPKRRKHGGLMLAGRMAVATTAAAALAMTGGAYQWSTSKNHRLNTVSALDPGSHDIVDANAQYGDEDFLIVGMDSRAGANANMNVGTTEDAGGARSDTIMLVNIPANRKRVVAVSFPRDLAITPIQCEAWNPDTGEYGPIYDSDTKKWGPKNVYTETKLNSTFSFGGPKCLVKEIQKLSGLSINRFIAVDFAGFAKMVDALGGVEVCSTTPLRDYELGTVLAHAGRQLIDSKTALNYVRARNITTENNGDYGRIKRQQLFLSSLLRSLISKETFLSLNKLNSVVNMFISNSYVDNIKTKDLVQLGQSVQGMNAGHVSFVTVPTGITDENGDEPPRTADMRALFDSIINDDPLPGENNMNATSSPPTTTANSKAQSSRSADPHPEHLQAVAAAPQDVTVQVSNSTAKSGLAGTASSQLKRRGFRVKSPDDYPSPLKTTKVLYSPGNEQAAATVAGSFPNSKVERITGTGQVVQVVLGSDFTAVGSPPAAGSPVSLQVERNASSPASKLPDDLTVTNAADTHCE</sequence>
<dbReference type="RefSeq" id="WP_240262114.1">
    <property type="nucleotide sequence ID" value="NZ_CP092488.2"/>
</dbReference>
<feature type="compositionally biased region" description="Polar residues" evidence="2">
    <location>
        <begin position="680"/>
        <end position="692"/>
    </location>
</feature>
<evidence type="ECO:0000313" key="6">
    <source>
        <dbReference type="Proteomes" id="UP001055336"/>
    </source>
</evidence>
<dbReference type="NCBIfam" id="TIGR00350">
    <property type="entry name" value="lytR_cpsA_psr"/>
    <property type="match status" value="1"/>
</dbReference>
<proteinExistence type="inferred from homology"/>
<feature type="compositionally biased region" description="Polar residues" evidence="2">
    <location>
        <begin position="700"/>
        <end position="710"/>
    </location>
</feature>
<protein>
    <submittedName>
        <fullName evidence="5">LCP family protein</fullName>
    </submittedName>
</protein>
<name>A0ABY3VPL4_9MYCO</name>
<reference evidence="5" key="1">
    <citation type="submission" date="2022-08" db="EMBL/GenBank/DDBJ databases">
        <title>Whole genome sequencing of non-tuberculosis mycobacteria type-strains.</title>
        <authorList>
            <person name="Igarashi Y."/>
            <person name="Osugi A."/>
            <person name="Mitarai S."/>
        </authorList>
    </citation>
    <scope>NUCLEOTIDE SEQUENCE</scope>
    <source>
        <strain evidence="5">DSM 45127</strain>
    </source>
</reference>
<feature type="region of interest" description="Disordered" evidence="2">
    <location>
        <begin position="585"/>
        <end position="618"/>
    </location>
</feature>
<dbReference type="PANTHER" id="PTHR33392:SF6">
    <property type="entry name" value="POLYISOPRENYL-TEICHOIC ACID--PEPTIDOGLYCAN TEICHOIC ACID TRANSFERASE TAGU"/>
    <property type="match status" value="1"/>
</dbReference>